<feature type="chain" id="PRO_5013108903" evidence="1">
    <location>
        <begin position="22"/>
        <end position="170"/>
    </location>
</feature>
<dbReference type="RefSeq" id="WP_340529452.1">
    <property type="nucleotide sequence ID" value="NZ_FMSH01000475.1"/>
</dbReference>
<organism evidence="2">
    <name type="scientific">Cupriavidus necator</name>
    <name type="common">Alcaligenes eutrophus</name>
    <name type="synonym">Ralstonia eutropha</name>
    <dbReference type="NCBI Taxonomy" id="106590"/>
    <lineage>
        <taxon>Bacteria</taxon>
        <taxon>Pseudomonadati</taxon>
        <taxon>Pseudomonadota</taxon>
        <taxon>Betaproteobacteria</taxon>
        <taxon>Burkholderiales</taxon>
        <taxon>Burkholderiaceae</taxon>
        <taxon>Cupriavidus</taxon>
    </lineage>
</organism>
<evidence type="ECO:0000313" key="2">
    <source>
        <dbReference type="EMBL" id="SCU94279.1"/>
    </source>
</evidence>
<evidence type="ECO:0000256" key="1">
    <source>
        <dbReference type="SAM" id="SignalP"/>
    </source>
</evidence>
<sequence length="170" mass="17587">MNRTLALVLAAFAALLAAAGAASWVTNRYHAAVKRGDDAVAEAASLRMQIDNTDSSIVTVTEYVDRVQTIRVKGDTIIKEVPRYVTVQADAACTVPVGFVRLHDAAATGDVLDSDPGNSDAPPSGVALSAVGSTVAANYTVNHETAEQLSALQATLRAQGVTIIGEDPAP</sequence>
<feature type="signal peptide" evidence="1">
    <location>
        <begin position="1"/>
        <end position="21"/>
    </location>
</feature>
<dbReference type="AlphaFoldDB" id="A0A1K0IP35"/>
<proteinExistence type="predicted"/>
<dbReference type="EMBL" id="FMSH01000475">
    <property type="protein sequence ID" value="SCU94279.1"/>
    <property type="molecule type" value="Genomic_DNA"/>
</dbReference>
<gene>
    <name evidence="2" type="ORF">CNECB9_5260021</name>
</gene>
<reference evidence="2" key="1">
    <citation type="submission" date="2016-09" db="EMBL/GenBank/DDBJ databases">
        <authorList>
            <person name="Capua I."/>
            <person name="De Benedictis P."/>
            <person name="Joannis T."/>
            <person name="Lombin L.H."/>
            <person name="Cattoli G."/>
        </authorList>
    </citation>
    <scope>NUCLEOTIDE SEQUENCE</scope>
    <source>
        <strain evidence="2">B9</strain>
    </source>
</reference>
<keyword evidence="1" id="KW-0732">Signal</keyword>
<accession>A0A1K0IP35</accession>
<protein>
    <submittedName>
        <fullName evidence="2">Putative phage related protein exported protein</fullName>
    </submittedName>
</protein>
<name>A0A1K0IP35_CUPNE</name>